<dbReference type="PANTHER" id="PTHR10887">
    <property type="entry name" value="DNA2/NAM7 HELICASE FAMILY"/>
    <property type="match status" value="1"/>
</dbReference>
<dbReference type="GO" id="GO:0005694">
    <property type="term" value="C:chromosome"/>
    <property type="evidence" value="ECO:0007669"/>
    <property type="project" value="UniProtKB-ARBA"/>
</dbReference>
<dbReference type="PANTHER" id="PTHR10887:SF517">
    <property type="entry name" value="RNA HELICASE NONSENSE MRNA REDUCING FACTOR"/>
    <property type="match status" value="1"/>
</dbReference>
<sequence length="1059" mass="112915">MSEANISIDVARFDRQRGFQRVTKTTKAPILGLEVFVITSRDAFRHAAHHRVTATRAAHLGADHLDALCANPGRQNVHPAHSADCFSSLLEASVAHAPHDAEDERAVSAQGASLAAFCERDLGAGGQWGGWGKAPSGREEEWSLIAASVQRLLERLCSQRKILAAQLVVEQLSCAALQLQLRSTAAGEMRCACEALAAFADCALSLRSPQSISNLVSDVVSKLPGIVSRGTASHGGTSRFEGRCAPAAEASALATPTLSSRSGSAHTNGHGRPPPIEHGVESIIGSELAQHVLDMCLCKIPRSDGQKHAMSSPSDEQTVLRACPSLCITLWGLHTAVARKPALAQHEMDSGAAPSRDASTTGAQEARGASGPRNRRLASYAYLADLAQAVILSGADHPGCEALLADVLRDMTGLTDSSLDFSQVIRLLQACVLDCTDRGTGEELVRVVADHAIGLADHWHWSDRGASASSCVQSTSGIASRAADGAQASSSASASTPDHKASSGVVTCSNAMAHLTRLAWLAALDMLGQLDDGVEATRQLHAHCQSGAERGPSGDAALPSAPRHVPSPAALESDSWPRCTEGKVVNGGSGEVVVRLRNTPLSIEHATWTLARIGNTVTFERTMEALNRMAGQTAMHPELMALLIPVPDLPTGLRGSGRQRATEGEDVSSGGGPAECNPSQQKAIQLAMNQRLTLIQGPPGTGKTHTIAMILLRILEEIVWGRCDDEAITDDSMSGGSSSTSDWRVDARQHPILVTAETNVAVDNILVSVCKMDRRRRALDSKCAVATPGVLLRLGEHAVDPRVGSFSLDGCIHAARTSTGHWNTRKVQRALQQATVVFTTCSGAGSKLLSRCRFPFVVIEEASQLPAGRFYAGALKNGPTTEMRLLPPKARARFPSPISFVHVEGGTELPGHSKSNRREAECIRNVVSELVAHFREDARQGATTEEHKCLSASDIAIITPYSAQVALLRKYMKEVKDGVDVEVESVDAFQGREKDVILVSTVRCNNRRIIGFVADERRMNVLLTRARRLLIVFGCKKTLSGGACSWSKWLDELPGNKHI</sequence>
<dbReference type="EMBL" id="LGRX02007165">
    <property type="protein sequence ID" value="KAK3275548.1"/>
    <property type="molecule type" value="Genomic_DNA"/>
</dbReference>
<protein>
    <submittedName>
        <fullName evidence="8">Uncharacterized protein</fullName>
    </submittedName>
</protein>
<dbReference type="InterPro" id="IPR041677">
    <property type="entry name" value="DNA2/NAM7_AAA_11"/>
</dbReference>
<dbReference type="AlphaFoldDB" id="A0AAE0GCJ7"/>
<accession>A0AAE0GCJ7</accession>
<dbReference type="GO" id="GO:0000184">
    <property type="term" value="P:nuclear-transcribed mRNA catabolic process, nonsense-mediated decay"/>
    <property type="evidence" value="ECO:0007669"/>
    <property type="project" value="TreeGrafter"/>
</dbReference>
<dbReference type="Pfam" id="PF13087">
    <property type="entry name" value="AAA_12"/>
    <property type="match status" value="1"/>
</dbReference>
<evidence type="ECO:0000256" key="5">
    <source>
        <dbReference type="SAM" id="MobiDB-lite"/>
    </source>
</evidence>
<evidence type="ECO:0000256" key="4">
    <source>
        <dbReference type="ARBA" id="ARBA00022840"/>
    </source>
</evidence>
<evidence type="ECO:0000313" key="8">
    <source>
        <dbReference type="EMBL" id="KAK3275548.1"/>
    </source>
</evidence>
<dbReference type="GO" id="GO:0005737">
    <property type="term" value="C:cytoplasm"/>
    <property type="evidence" value="ECO:0007669"/>
    <property type="project" value="TreeGrafter"/>
</dbReference>
<dbReference type="InterPro" id="IPR041679">
    <property type="entry name" value="DNA2/NAM7-like_C"/>
</dbReference>
<keyword evidence="3" id="KW-0347">Helicase</keyword>
<dbReference type="SUPFAM" id="SSF52540">
    <property type="entry name" value="P-loop containing nucleoside triphosphate hydrolases"/>
    <property type="match status" value="1"/>
</dbReference>
<dbReference type="InterPro" id="IPR047187">
    <property type="entry name" value="SF1_C_Upf1"/>
</dbReference>
<feature type="domain" description="DNA2/NAM7 helicase helicase" evidence="6">
    <location>
        <begin position="676"/>
        <end position="818"/>
    </location>
</feature>
<gene>
    <name evidence="8" type="ORF">CYMTET_16330</name>
</gene>
<keyword evidence="4" id="KW-0067">ATP-binding</keyword>
<dbReference type="InterPro" id="IPR027417">
    <property type="entry name" value="P-loop_NTPase"/>
</dbReference>
<organism evidence="8 9">
    <name type="scientific">Cymbomonas tetramitiformis</name>
    <dbReference type="NCBI Taxonomy" id="36881"/>
    <lineage>
        <taxon>Eukaryota</taxon>
        <taxon>Viridiplantae</taxon>
        <taxon>Chlorophyta</taxon>
        <taxon>Pyramimonadophyceae</taxon>
        <taxon>Pyramimonadales</taxon>
        <taxon>Pyramimonadaceae</taxon>
        <taxon>Cymbomonas</taxon>
    </lineage>
</organism>
<dbReference type="Pfam" id="PF13086">
    <property type="entry name" value="AAA_11"/>
    <property type="match status" value="1"/>
</dbReference>
<comment type="caution">
    <text evidence="8">The sequence shown here is derived from an EMBL/GenBank/DDBJ whole genome shotgun (WGS) entry which is preliminary data.</text>
</comment>
<proteinExistence type="predicted"/>
<keyword evidence="9" id="KW-1185">Reference proteome</keyword>
<dbReference type="FunFam" id="3.40.50.300:FF:000326">
    <property type="entry name" value="P-loop containing nucleoside triphosphate hydrolase"/>
    <property type="match status" value="1"/>
</dbReference>
<reference evidence="8 9" key="1">
    <citation type="journal article" date="2015" name="Genome Biol. Evol.">
        <title>Comparative Genomics of a Bacterivorous Green Alga Reveals Evolutionary Causalities and Consequences of Phago-Mixotrophic Mode of Nutrition.</title>
        <authorList>
            <person name="Burns J.A."/>
            <person name="Paasch A."/>
            <person name="Narechania A."/>
            <person name="Kim E."/>
        </authorList>
    </citation>
    <scope>NUCLEOTIDE SEQUENCE [LARGE SCALE GENOMIC DNA]</scope>
    <source>
        <strain evidence="8 9">PLY_AMNH</strain>
    </source>
</reference>
<dbReference type="Proteomes" id="UP001190700">
    <property type="component" value="Unassembled WGS sequence"/>
</dbReference>
<feature type="region of interest" description="Disordered" evidence="5">
    <location>
        <begin position="546"/>
        <end position="578"/>
    </location>
</feature>
<evidence type="ECO:0000256" key="1">
    <source>
        <dbReference type="ARBA" id="ARBA00022741"/>
    </source>
</evidence>
<name>A0AAE0GCJ7_9CHLO</name>
<feature type="region of interest" description="Disordered" evidence="5">
    <location>
        <begin position="345"/>
        <end position="372"/>
    </location>
</feature>
<dbReference type="CDD" id="cd18808">
    <property type="entry name" value="SF1_C_Upf1"/>
    <property type="match status" value="1"/>
</dbReference>
<evidence type="ECO:0000259" key="6">
    <source>
        <dbReference type="Pfam" id="PF13086"/>
    </source>
</evidence>
<evidence type="ECO:0000256" key="2">
    <source>
        <dbReference type="ARBA" id="ARBA00022801"/>
    </source>
</evidence>
<evidence type="ECO:0000313" key="9">
    <source>
        <dbReference type="Proteomes" id="UP001190700"/>
    </source>
</evidence>
<dbReference type="InterPro" id="IPR045055">
    <property type="entry name" value="DNA2/NAM7-like"/>
</dbReference>
<keyword evidence="2" id="KW-0378">Hydrolase</keyword>
<dbReference type="GO" id="GO:0016787">
    <property type="term" value="F:hydrolase activity"/>
    <property type="evidence" value="ECO:0007669"/>
    <property type="project" value="UniProtKB-KW"/>
</dbReference>
<feature type="domain" description="DNA2/NAM7 helicase-like C-terminal" evidence="7">
    <location>
        <begin position="861"/>
        <end position="1036"/>
    </location>
</feature>
<evidence type="ECO:0000256" key="3">
    <source>
        <dbReference type="ARBA" id="ARBA00022806"/>
    </source>
</evidence>
<feature type="region of interest" description="Disordered" evidence="5">
    <location>
        <begin position="651"/>
        <end position="678"/>
    </location>
</feature>
<keyword evidence="1" id="KW-0547">Nucleotide-binding</keyword>
<evidence type="ECO:0000259" key="7">
    <source>
        <dbReference type="Pfam" id="PF13087"/>
    </source>
</evidence>
<dbReference type="Gene3D" id="3.40.50.300">
    <property type="entry name" value="P-loop containing nucleotide triphosphate hydrolases"/>
    <property type="match status" value="2"/>
</dbReference>
<dbReference type="GO" id="GO:0005524">
    <property type="term" value="F:ATP binding"/>
    <property type="evidence" value="ECO:0007669"/>
    <property type="project" value="UniProtKB-KW"/>
</dbReference>
<dbReference type="GO" id="GO:0003724">
    <property type="term" value="F:RNA helicase activity"/>
    <property type="evidence" value="ECO:0007669"/>
    <property type="project" value="TreeGrafter"/>
</dbReference>